<protein>
    <submittedName>
        <fullName evidence="1">Uncharacterized protein</fullName>
    </submittedName>
</protein>
<accession>A0A2C9VMM5</accession>
<name>A0A2C9VMM5_MANES</name>
<proteinExistence type="predicted"/>
<gene>
    <name evidence="1" type="ORF">MANES_06G034600</name>
</gene>
<evidence type="ECO:0000313" key="1">
    <source>
        <dbReference type="EMBL" id="OAY46873.1"/>
    </source>
</evidence>
<dbReference type="EMBL" id="CM004392">
    <property type="protein sequence ID" value="OAY46873.1"/>
    <property type="molecule type" value="Genomic_DNA"/>
</dbReference>
<reference evidence="1" key="1">
    <citation type="submission" date="2016-02" db="EMBL/GenBank/DDBJ databases">
        <title>WGS assembly of Manihot esculenta.</title>
        <authorList>
            <person name="Bredeson J.V."/>
            <person name="Prochnik S.E."/>
            <person name="Lyons J.B."/>
            <person name="Schmutz J."/>
            <person name="Grimwood J."/>
            <person name="Vrebalov J."/>
            <person name="Bart R.S."/>
            <person name="Amuge T."/>
            <person name="Ferguson M.E."/>
            <person name="Green R."/>
            <person name="Putnam N."/>
            <person name="Stites J."/>
            <person name="Rounsley S."/>
            <person name="Rokhsar D.S."/>
        </authorList>
    </citation>
    <scope>NUCLEOTIDE SEQUENCE [LARGE SCALE GENOMIC DNA]</scope>
    <source>
        <tissue evidence="1">Leaf</tissue>
    </source>
</reference>
<organism evidence="1">
    <name type="scientific">Manihot esculenta</name>
    <name type="common">Cassava</name>
    <name type="synonym">Jatropha manihot</name>
    <dbReference type="NCBI Taxonomy" id="3983"/>
    <lineage>
        <taxon>Eukaryota</taxon>
        <taxon>Viridiplantae</taxon>
        <taxon>Streptophyta</taxon>
        <taxon>Embryophyta</taxon>
        <taxon>Tracheophyta</taxon>
        <taxon>Spermatophyta</taxon>
        <taxon>Magnoliopsida</taxon>
        <taxon>eudicotyledons</taxon>
        <taxon>Gunneridae</taxon>
        <taxon>Pentapetalae</taxon>
        <taxon>rosids</taxon>
        <taxon>fabids</taxon>
        <taxon>Malpighiales</taxon>
        <taxon>Euphorbiaceae</taxon>
        <taxon>Crotonoideae</taxon>
        <taxon>Manihoteae</taxon>
        <taxon>Manihot</taxon>
    </lineage>
</organism>
<sequence length="35" mass="4382">MMKVKNINIYVLKRIRIRDIRLYIISSFLTYTMKF</sequence>
<dbReference type="AlphaFoldDB" id="A0A2C9VMM5"/>